<dbReference type="AlphaFoldDB" id="A0A9P8M4L5"/>
<gene>
    <name evidence="3" type="ORF">MHUMG1_08618</name>
</gene>
<feature type="signal peptide" evidence="2">
    <location>
        <begin position="1"/>
        <end position="22"/>
    </location>
</feature>
<evidence type="ECO:0000256" key="1">
    <source>
        <dbReference type="SAM" id="MobiDB-lite"/>
    </source>
</evidence>
<accession>A0A9P8M4L5</accession>
<dbReference type="EMBL" id="JACEFI010000020">
    <property type="protein sequence ID" value="KAH0593481.1"/>
    <property type="molecule type" value="Genomic_DNA"/>
</dbReference>
<evidence type="ECO:0000313" key="4">
    <source>
        <dbReference type="Proteomes" id="UP000764110"/>
    </source>
</evidence>
<protein>
    <submittedName>
        <fullName evidence="3">Uncharacterized protein</fullName>
    </submittedName>
</protein>
<dbReference type="Proteomes" id="UP000764110">
    <property type="component" value="Unassembled WGS sequence"/>
</dbReference>
<evidence type="ECO:0000256" key="2">
    <source>
        <dbReference type="SAM" id="SignalP"/>
    </source>
</evidence>
<comment type="caution">
    <text evidence="3">The sequence shown here is derived from an EMBL/GenBank/DDBJ whole genome shotgun (WGS) entry which is preliminary data.</text>
</comment>
<feature type="region of interest" description="Disordered" evidence="1">
    <location>
        <begin position="93"/>
        <end position="123"/>
    </location>
</feature>
<keyword evidence="4" id="KW-1185">Reference proteome</keyword>
<sequence>MSFSINPRVLSVLCLAVASVAGQWIVNGNTAEVGPNGDPVDECWIKNVDKALSPCTCTGGTIFPGCHSVQWGEPYGTVRDANCTCDPRPPLSMDDVLGGDGEPEESVKASNRQDPNGRDQPEVVERCICDPPAGKRDDSTDKSAVPATNCWCPMEFLNAKECRADLNNSQLRHREVCKQLKQNKPEKLSDSLQRTLPNCTVFSLTRACSFVIRD</sequence>
<feature type="chain" id="PRO_5040286406" evidence="2">
    <location>
        <begin position="23"/>
        <end position="214"/>
    </location>
</feature>
<proteinExistence type="predicted"/>
<keyword evidence="2" id="KW-0732">Signal</keyword>
<organism evidence="3 4">
    <name type="scientific">Metarhizium humberi</name>
    <dbReference type="NCBI Taxonomy" id="2596975"/>
    <lineage>
        <taxon>Eukaryota</taxon>
        <taxon>Fungi</taxon>
        <taxon>Dikarya</taxon>
        <taxon>Ascomycota</taxon>
        <taxon>Pezizomycotina</taxon>
        <taxon>Sordariomycetes</taxon>
        <taxon>Hypocreomycetidae</taxon>
        <taxon>Hypocreales</taxon>
        <taxon>Clavicipitaceae</taxon>
        <taxon>Metarhizium</taxon>
    </lineage>
</organism>
<name>A0A9P8M4L5_9HYPO</name>
<evidence type="ECO:0000313" key="3">
    <source>
        <dbReference type="EMBL" id="KAH0593481.1"/>
    </source>
</evidence>
<reference evidence="3 4" key="1">
    <citation type="submission" date="2020-07" db="EMBL/GenBank/DDBJ databases">
        <title>Metarhizium humberi genome.</title>
        <authorList>
            <person name="Lysoe E."/>
        </authorList>
    </citation>
    <scope>NUCLEOTIDE SEQUENCE [LARGE SCALE GENOMIC DNA]</scope>
    <source>
        <strain evidence="3 4">ESALQ1638</strain>
    </source>
</reference>